<dbReference type="EMBL" id="NJHN03000090">
    <property type="protein sequence ID" value="KAH9416591.1"/>
    <property type="molecule type" value="Genomic_DNA"/>
</dbReference>
<reference evidence="1 2" key="2">
    <citation type="journal article" date="2022" name="Mol. Biol. Evol.">
        <title>Comparative Genomics Reveals Insights into the Divergent Evolution of Astigmatic Mites and Household Pest Adaptations.</title>
        <authorList>
            <person name="Xiong Q."/>
            <person name="Wan A.T."/>
            <person name="Liu X."/>
            <person name="Fung C.S."/>
            <person name="Xiao X."/>
            <person name="Malainual N."/>
            <person name="Hou J."/>
            <person name="Wang L."/>
            <person name="Wang M."/>
            <person name="Yang K.Y."/>
            <person name="Cui Y."/>
            <person name="Leung E.L."/>
            <person name="Nong W."/>
            <person name="Shin S.K."/>
            <person name="Au S.W."/>
            <person name="Jeong K.Y."/>
            <person name="Chew F.T."/>
            <person name="Hui J.H."/>
            <person name="Leung T.F."/>
            <person name="Tungtrongchitr A."/>
            <person name="Zhong N."/>
            <person name="Liu Z."/>
            <person name="Tsui S.K."/>
        </authorList>
    </citation>
    <scope>NUCLEOTIDE SEQUENCE [LARGE SCALE GENOMIC DNA]</scope>
    <source>
        <strain evidence="1">Derp</strain>
    </source>
</reference>
<evidence type="ECO:0000313" key="2">
    <source>
        <dbReference type="Proteomes" id="UP000887458"/>
    </source>
</evidence>
<name>A0ABQ8J2B4_DERPT</name>
<organism evidence="1 2">
    <name type="scientific">Dermatophagoides pteronyssinus</name>
    <name type="common">European house dust mite</name>
    <dbReference type="NCBI Taxonomy" id="6956"/>
    <lineage>
        <taxon>Eukaryota</taxon>
        <taxon>Metazoa</taxon>
        <taxon>Ecdysozoa</taxon>
        <taxon>Arthropoda</taxon>
        <taxon>Chelicerata</taxon>
        <taxon>Arachnida</taxon>
        <taxon>Acari</taxon>
        <taxon>Acariformes</taxon>
        <taxon>Sarcoptiformes</taxon>
        <taxon>Astigmata</taxon>
        <taxon>Psoroptidia</taxon>
        <taxon>Analgoidea</taxon>
        <taxon>Pyroglyphidae</taxon>
        <taxon>Dermatophagoidinae</taxon>
        <taxon>Dermatophagoides</taxon>
    </lineage>
</organism>
<accession>A0ABQ8J2B4</accession>
<dbReference type="Proteomes" id="UP000887458">
    <property type="component" value="Unassembled WGS sequence"/>
</dbReference>
<sequence>MEQQVESGETYVILQPVTQQIVIDPNSRSITSILMDRTLSQNYDVQSMLELFTSELPEDQYIPDIIKHRFSRIISCYILLYNGDKPSRAVLKHYSEKIVTEFPKLGPISDWYQRANIQEGYKNDTGRLVRCIDNIRYQQRQRLKQPVTQLEDPDQLKRKRKTTICTYPDSNEMITAQSLKEHLKTVKAKPEIKYLIINNMRATFCLRKMMRSQGKTIMDFINEFPHLIQYNGEMVLNEFSWMYPDYSDIDSKNRFNKCREKLLTIFSRMNQSLNLNVYNDFFKMLIAIILRLPRGLPAKKANKNVPPLVDLFEFMTMDEYQRKYVNNSISSFIRPHLIIINSIAYTEGEMFLVFDSHNRTPLPIMMSLLDAFFLLIKCYIVFNLQPPPYQIYLFNFIQTKIMHCTERRPYAKINDLADFIEKAIIYNDDDNDH</sequence>
<gene>
    <name evidence="1" type="ORF">DERP_009954</name>
</gene>
<protein>
    <submittedName>
        <fullName evidence="1">Uncharacterized protein</fullName>
    </submittedName>
</protein>
<evidence type="ECO:0000313" key="1">
    <source>
        <dbReference type="EMBL" id="KAH9416591.1"/>
    </source>
</evidence>
<reference evidence="1 2" key="1">
    <citation type="journal article" date="2018" name="J. Allergy Clin. Immunol.">
        <title>High-quality assembly of Dermatophagoides pteronyssinus genome and transcriptome reveals a wide range of novel allergens.</title>
        <authorList>
            <person name="Liu X.Y."/>
            <person name="Yang K.Y."/>
            <person name="Wang M.Q."/>
            <person name="Kwok J.S."/>
            <person name="Zeng X."/>
            <person name="Yang Z."/>
            <person name="Xiao X.J."/>
            <person name="Lau C.P."/>
            <person name="Li Y."/>
            <person name="Huang Z.M."/>
            <person name="Ba J.G."/>
            <person name="Yim A.K."/>
            <person name="Ouyang C.Y."/>
            <person name="Ngai S.M."/>
            <person name="Chan T.F."/>
            <person name="Leung E.L."/>
            <person name="Liu L."/>
            <person name="Liu Z.G."/>
            <person name="Tsui S.K."/>
        </authorList>
    </citation>
    <scope>NUCLEOTIDE SEQUENCE [LARGE SCALE GENOMIC DNA]</scope>
    <source>
        <strain evidence="1">Derp</strain>
    </source>
</reference>
<comment type="caution">
    <text evidence="1">The sequence shown here is derived from an EMBL/GenBank/DDBJ whole genome shotgun (WGS) entry which is preliminary data.</text>
</comment>
<feature type="non-terminal residue" evidence="1">
    <location>
        <position position="433"/>
    </location>
</feature>
<keyword evidence="2" id="KW-1185">Reference proteome</keyword>
<proteinExistence type="predicted"/>